<dbReference type="AlphaFoldDB" id="A0A9D2SSL1"/>
<dbReference type="InterPro" id="IPR018631">
    <property type="entry name" value="AAA-ATPase-like_dom"/>
</dbReference>
<comment type="caution">
    <text evidence="2">The sequence shown here is derived from an EMBL/GenBank/DDBJ whole genome shotgun (WGS) entry which is preliminary data.</text>
</comment>
<evidence type="ECO:0000313" key="3">
    <source>
        <dbReference type="Proteomes" id="UP000823891"/>
    </source>
</evidence>
<keyword evidence="2" id="KW-0547">Nucleotide-binding</keyword>
<dbReference type="Pfam" id="PF08011">
    <property type="entry name" value="PDDEXK_9"/>
    <property type="match status" value="1"/>
</dbReference>
<dbReference type="PANTHER" id="PTHR34825:SF1">
    <property type="entry name" value="AAA-ATPASE-LIKE DOMAIN-CONTAINING PROTEIN"/>
    <property type="match status" value="1"/>
</dbReference>
<dbReference type="GO" id="GO:0005524">
    <property type="term" value="F:ATP binding"/>
    <property type="evidence" value="ECO:0007669"/>
    <property type="project" value="UniProtKB-KW"/>
</dbReference>
<accession>A0A9D2SSL1</accession>
<sequence length="579" mass="67111">MRAETENKEKRKLPVGIESFEKIRREGFYYVDKTTMIRELLSKWGEVNLFTRPRRFGKSLNMSMLKSFLELGCDSSLFDGLEISRETELCEKYMGQFPVISISLKGVGASDFKTARALLCSVIGNEALRFLFLLDSSRLSEQEKEMYRKLIHVSPDGPDNFEFSDDVLMRSLRTLSGLLQKHFEKKAIILIDEYDVPLAKANEEGYYEQMTMLIRNLFEQALKTNESLYFAVLTGCLRVAKESIFTGLNNPKILSITTVRFDEYFGFTDREVREMLKYYDLEEKYDTVRDWYDGYHFGNVDVYCPWDVISYIDDLTDDKDIQPRDYWSNTSSNDVVRHFIEKVGRGLTRSELEMLVAGENVTKEIHEELTYNRLYDSVDNIWSVLFMTGYLTQRGKPDGNRIQLSIPNREIRKIFTGQIMTMFRMQTGRDGKMLNAFCDALSTGRAEEVETLFNAYLSRTIGIRDTFVKKPTKENFYHGVLLGILGFKDDWFVRSNHESGEGYSDILIRIESEDIGIIIEVKYAENGRFDSVCAGAVEQIRKKGYTSSLEEEGCQTIFCYGIACYRKKCRVMMEVKKEA</sequence>
<gene>
    <name evidence="2" type="ORF">H9761_16885</name>
</gene>
<feature type="domain" description="AAA-ATPase-like" evidence="1">
    <location>
        <begin position="14"/>
        <end position="245"/>
    </location>
</feature>
<reference evidence="2" key="1">
    <citation type="journal article" date="2021" name="PeerJ">
        <title>Extensive microbial diversity within the chicken gut microbiome revealed by metagenomics and culture.</title>
        <authorList>
            <person name="Gilroy R."/>
            <person name="Ravi A."/>
            <person name="Getino M."/>
            <person name="Pursley I."/>
            <person name="Horton D.L."/>
            <person name="Alikhan N.F."/>
            <person name="Baker D."/>
            <person name="Gharbi K."/>
            <person name="Hall N."/>
            <person name="Watson M."/>
            <person name="Adriaenssens E.M."/>
            <person name="Foster-Nyarko E."/>
            <person name="Jarju S."/>
            <person name="Secka A."/>
            <person name="Antonio M."/>
            <person name="Oren A."/>
            <person name="Chaudhuri R.R."/>
            <person name="La Ragione R."/>
            <person name="Hildebrand F."/>
            <person name="Pallen M.J."/>
        </authorList>
    </citation>
    <scope>NUCLEOTIDE SEQUENCE</scope>
    <source>
        <strain evidence="2">USAMLcec2-132</strain>
    </source>
</reference>
<reference evidence="2" key="2">
    <citation type="submission" date="2021-04" db="EMBL/GenBank/DDBJ databases">
        <authorList>
            <person name="Gilroy R."/>
        </authorList>
    </citation>
    <scope>NUCLEOTIDE SEQUENCE</scope>
    <source>
        <strain evidence="2">USAMLcec2-132</strain>
    </source>
</reference>
<name>A0A9D2SSL1_9FIRM</name>
<dbReference type="Pfam" id="PF09820">
    <property type="entry name" value="AAA-ATPase_like"/>
    <property type="match status" value="1"/>
</dbReference>
<evidence type="ECO:0000313" key="2">
    <source>
        <dbReference type="EMBL" id="HJC25351.1"/>
    </source>
</evidence>
<keyword evidence="2" id="KW-0067">ATP-binding</keyword>
<dbReference type="PANTHER" id="PTHR34825">
    <property type="entry name" value="CONSERVED PROTEIN, WITH A WEAK D-GALACTARATE DEHYDRATASE/ALTRONATE HYDROLASE DOMAIN"/>
    <property type="match status" value="1"/>
</dbReference>
<dbReference type="Proteomes" id="UP000823891">
    <property type="component" value="Unassembled WGS sequence"/>
</dbReference>
<evidence type="ECO:0000259" key="1">
    <source>
        <dbReference type="Pfam" id="PF09820"/>
    </source>
</evidence>
<protein>
    <submittedName>
        <fullName evidence="2">ATP-binding protein</fullName>
    </submittedName>
</protein>
<proteinExistence type="predicted"/>
<dbReference type="EMBL" id="DWWS01000062">
    <property type="protein sequence ID" value="HJC25351.1"/>
    <property type="molecule type" value="Genomic_DNA"/>
</dbReference>
<organism evidence="2 3">
    <name type="scientific">Candidatus Eisenbergiella merdavium</name>
    <dbReference type="NCBI Taxonomy" id="2838551"/>
    <lineage>
        <taxon>Bacteria</taxon>
        <taxon>Bacillati</taxon>
        <taxon>Bacillota</taxon>
        <taxon>Clostridia</taxon>
        <taxon>Lachnospirales</taxon>
        <taxon>Lachnospiraceae</taxon>
        <taxon>Eisenbergiella</taxon>
    </lineage>
</organism>
<dbReference type="InterPro" id="IPR012547">
    <property type="entry name" value="PDDEXK_9"/>
</dbReference>